<dbReference type="Pfam" id="PF07534">
    <property type="entry name" value="TLD"/>
    <property type="match status" value="2"/>
</dbReference>
<dbReference type="AlphaFoldDB" id="A0A086T340"/>
<feature type="region of interest" description="Disordered" evidence="6">
    <location>
        <begin position="1"/>
        <end position="35"/>
    </location>
</feature>
<feature type="domain" description="TLDc" evidence="7">
    <location>
        <begin position="121"/>
        <end position="331"/>
    </location>
</feature>
<dbReference type="PROSITE" id="PS51886">
    <property type="entry name" value="TLDC"/>
    <property type="match status" value="1"/>
</dbReference>
<comment type="subcellular location">
    <subcellularLocation>
        <location evidence="1">Mitochondrion</location>
    </subcellularLocation>
</comment>
<evidence type="ECO:0000256" key="4">
    <source>
        <dbReference type="ARBA" id="ARBA00037112"/>
    </source>
</evidence>
<feature type="region of interest" description="Disordered" evidence="6">
    <location>
        <begin position="57"/>
        <end position="83"/>
    </location>
</feature>
<evidence type="ECO:0000313" key="9">
    <source>
        <dbReference type="Proteomes" id="UP000029964"/>
    </source>
</evidence>
<feature type="region of interest" description="Disordered" evidence="6">
    <location>
        <begin position="221"/>
        <end position="254"/>
    </location>
</feature>
<gene>
    <name evidence="8" type="ORF">ACRE_054530</name>
</gene>
<keyword evidence="3" id="KW-0496">Mitochondrion</keyword>
<dbReference type="Proteomes" id="UP000029964">
    <property type="component" value="Unassembled WGS sequence"/>
</dbReference>
<organism evidence="8 9">
    <name type="scientific">Hapsidospora chrysogenum (strain ATCC 11550 / CBS 779.69 / DSM 880 / IAM 14645 / JCM 23072 / IMI 49137)</name>
    <name type="common">Acremonium chrysogenum</name>
    <dbReference type="NCBI Taxonomy" id="857340"/>
    <lineage>
        <taxon>Eukaryota</taxon>
        <taxon>Fungi</taxon>
        <taxon>Dikarya</taxon>
        <taxon>Ascomycota</taxon>
        <taxon>Pezizomycotina</taxon>
        <taxon>Sordariomycetes</taxon>
        <taxon>Hypocreomycetidae</taxon>
        <taxon>Hypocreales</taxon>
        <taxon>Bionectriaceae</taxon>
        <taxon>Hapsidospora</taxon>
    </lineage>
</organism>
<evidence type="ECO:0000259" key="7">
    <source>
        <dbReference type="PROSITE" id="PS51886"/>
    </source>
</evidence>
<name>A0A086T340_HAPC1</name>
<protein>
    <recommendedName>
        <fullName evidence="5">Oxidation resistance protein 1</fullName>
    </recommendedName>
</protein>
<evidence type="ECO:0000256" key="1">
    <source>
        <dbReference type="ARBA" id="ARBA00004173"/>
    </source>
</evidence>
<dbReference type="GO" id="GO:0005739">
    <property type="term" value="C:mitochondrion"/>
    <property type="evidence" value="ECO:0007669"/>
    <property type="project" value="UniProtKB-SubCell"/>
</dbReference>
<keyword evidence="9" id="KW-1185">Reference proteome</keyword>
<comment type="caution">
    <text evidence="8">The sequence shown here is derived from an EMBL/GenBank/DDBJ whole genome shotgun (WGS) entry which is preliminary data.</text>
</comment>
<dbReference type="GO" id="GO:0005634">
    <property type="term" value="C:nucleus"/>
    <property type="evidence" value="ECO:0007669"/>
    <property type="project" value="TreeGrafter"/>
</dbReference>
<evidence type="ECO:0000313" key="8">
    <source>
        <dbReference type="EMBL" id="KFH43772.1"/>
    </source>
</evidence>
<comment type="similarity">
    <text evidence="2">Belongs to the OXR1 family.</text>
</comment>
<feature type="compositionally biased region" description="Low complexity" evidence="6">
    <location>
        <begin position="60"/>
        <end position="72"/>
    </location>
</feature>
<evidence type="ECO:0000256" key="2">
    <source>
        <dbReference type="ARBA" id="ARBA00009540"/>
    </source>
</evidence>
<dbReference type="EMBL" id="JPKY01000062">
    <property type="protein sequence ID" value="KFH43772.1"/>
    <property type="molecule type" value="Genomic_DNA"/>
</dbReference>
<dbReference type="InterPro" id="IPR006571">
    <property type="entry name" value="TLDc_dom"/>
</dbReference>
<dbReference type="PANTHER" id="PTHR23354:SF62">
    <property type="entry name" value="MUSTARD, ISOFORM V"/>
    <property type="match status" value="1"/>
</dbReference>
<proteinExistence type="inferred from homology"/>
<dbReference type="HOGENOM" id="CLU_029204_0_1_1"/>
<dbReference type="SMART" id="SM00584">
    <property type="entry name" value="TLDc"/>
    <property type="match status" value="1"/>
</dbReference>
<dbReference type="PANTHER" id="PTHR23354">
    <property type="entry name" value="NUCLEOLAR PROTEIN 7/ESTROGEN RECEPTOR COACTIVATOR-RELATED"/>
    <property type="match status" value="1"/>
</dbReference>
<reference evidence="9" key="1">
    <citation type="journal article" date="2014" name="Genome Announc.">
        <title>Genome sequence and annotation of Acremonium chrysogenum, producer of the beta-lactam antibiotic cephalosporin C.</title>
        <authorList>
            <person name="Terfehr D."/>
            <person name="Dahlmann T.A."/>
            <person name="Specht T."/>
            <person name="Zadra I."/>
            <person name="Kuernsteiner H."/>
            <person name="Kueck U."/>
        </authorList>
    </citation>
    <scope>NUCLEOTIDE SEQUENCE [LARGE SCALE GENOMIC DNA]</scope>
    <source>
        <strain evidence="9">ATCC 11550 / CBS 779.69 / DSM 880 / IAM 14645 / JCM 23072 / IMI 49137</strain>
    </source>
</reference>
<sequence>MNQLPRSDSPETLPSSGAQTPTFIGQRTSAPIGNPSTSYLSSMWGLIRRFSSEDTRFDSQLDSPFDQQQQQKHSQKLHEQGKDGVNGVFNPVQRTASPFRPPPLDPILLHGYKDSTPDTARLLSAAVAEEIRAMVPERLRIVEDWHLVYSLEQDGASLATLYQKCRQYQDTRVGFVLVVRDQEGATFGAYLSEYPRPAPSYFGNGECFLWRASTLASLPLPPSADTTNLHRHTTLAPPPPPHSPHDSARSSPAPSETIRFKAFPYSGLNDFYINCETGFLSVGSGGGHYGLWLDDSLERGHSSKCETFGNEPLSDEGDKFGVIGVELWVMGV</sequence>
<dbReference type="GO" id="GO:0006979">
    <property type="term" value="P:response to oxidative stress"/>
    <property type="evidence" value="ECO:0007669"/>
    <property type="project" value="TreeGrafter"/>
</dbReference>
<comment type="function">
    <text evidence="4">May be involved in protection from oxidative damage.</text>
</comment>
<evidence type="ECO:0000256" key="6">
    <source>
        <dbReference type="SAM" id="MobiDB-lite"/>
    </source>
</evidence>
<evidence type="ECO:0000256" key="3">
    <source>
        <dbReference type="ARBA" id="ARBA00023128"/>
    </source>
</evidence>
<accession>A0A086T340</accession>
<dbReference type="STRING" id="857340.A0A086T340"/>
<dbReference type="OrthoDB" id="26679at2759"/>
<evidence type="ECO:0000256" key="5">
    <source>
        <dbReference type="ARBA" id="ARBA00040604"/>
    </source>
</evidence>